<dbReference type="EMBL" id="FQVG01000039">
    <property type="protein sequence ID" value="SHF17437.1"/>
    <property type="molecule type" value="Genomic_DNA"/>
</dbReference>
<dbReference type="RefSeq" id="WP_207647063.1">
    <property type="nucleotide sequence ID" value="NZ_FQVG01000039.1"/>
</dbReference>
<protein>
    <submittedName>
        <fullName evidence="1">Uncharacterized protein</fullName>
    </submittedName>
</protein>
<proteinExistence type="predicted"/>
<keyword evidence="2" id="KW-1185">Reference proteome</keyword>
<reference evidence="2" key="1">
    <citation type="submission" date="2016-11" db="EMBL/GenBank/DDBJ databases">
        <authorList>
            <person name="Varghese N."/>
            <person name="Submissions S."/>
        </authorList>
    </citation>
    <scope>NUCLEOTIDE SEQUENCE [LARGE SCALE GENOMIC DNA]</scope>
    <source>
        <strain evidence="2">DSM 10124</strain>
    </source>
</reference>
<evidence type="ECO:0000313" key="2">
    <source>
        <dbReference type="Proteomes" id="UP000184423"/>
    </source>
</evidence>
<organism evidence="1 2">
    <name type="scientific">Caloramator proteoclasticus DSM 10124</name>
    <dbReference type="NCBI Taxonomy" id="1121262"/>
    <lineage>
        <taxon>Bacteria</taxon>
        <taxon>Bacillati</taxon>
        <taxon>Bacillota</taxon>
        <taxon>Clostridia</taxon>
        <taxon>Eubacteriales</taxon>
        <taxon>Clostridiaceae</taxon>
        <taxon>Caloramator</taxon>
    </lineage>
</organism>
<feature type="non-terminal residue" evidence="1">
    <location>
        <position position="1"/>
    </location>
</feature>
<evidence type="ECO:0000313" key="1">
    <source>
        <dbReference type="EMBL" id="SHF17437.1"/>
    </source>
</evidence>
<name>A0A1M4ZI01_9CLOT</name>
<accession>A0A1M4ZI01</accession>
<dbReference type="Proteomes" id="UP000184423">
    <property type="component" value="Unassembled WGS sequence"/>
</dbReference>
<sequence length="60" mass="7502">KKTKEVRGMYETTYDRVSQELWKMCREYGDKQIYKWLLDVIKLRKGEHYTKELRREADEE</sequence>
<dbReference type="AlphaFoldDB" id="A0A1M4ZI01"/>
<gene>
    <name evidence="1" type="ORF">SAMN02746091_01929</name>
</gene>